<proteinExistence type="predicted"/>
<dbReference type="EMBL" id="GGEC01010547">
    <property type="protein sequence ID" value="MBW91030.1"/>
    <property type="molecule type" value="Transcribed_RNA"/>
</dbReference>
<evidence type="ECO:0000313" key="1">
    <source>
        <dbReference type="EMBL" id="MBW91030.1"/>
    </source>
</evidence>
<sequence length="23" mass="2682">MDGFKAADSLGLRLRFLHHVIER</sequence>
<reference evidence="1" key="1">
    <citation type="submission" date="2018-02" db="EMBL/GenBank/DDBJ databases">
        <title>Rhizophora mucronata_Transcriptome.</title>
        <authorList>
            <person name="Meera S.P."/>
            <person name="Sreeshan A."/>
            <person name="Augustine A."/>
        </authorList>
    </citation>
    <scope>NUCLEOTIDE SEQUENCE</scope>
    <source>
        <tissue evidence="1">Leaf</tissue>
    </source>
</reference>
<organism evidence="1">
    <name type="scientific">Rhizophora mucronata</name>
    <name type="common">Asiatic mangrove</name>
    <dbReference type="NCBI Taxonomy" id="61149"/>
    <lineage>
        <taxon>Eukaryota</taxon>
        <taxon>Viridiplantae</taxon>
        <taxon>Streptophyta</taxon>
        <taxon>Embryophyta</taxon>
        <taxon>Tracheophyta</taxon>
        <taxon>Spermatophyta</taxon>
        <taxon>Magnoliopsida</taxon>
        <taxon>eudicotyledons</taxon>
        <taxon>Gunneridae</taxon>
        <taxon>Pentapetalae</taxon>
        <taxon>rosids</taxon>
        <taxon>fabids</taxon>
        <taxon>Malpighiales</taxon>
        <taxon>Rhizophoraceae</taxon>
        <taxon>Rhizophora</taxon>
    </lineage>
</organism>
<dbReference type="AlphaFoldDB" id="A0A2P2JC39"/>
<accession>A0A2P2JC39</accession>
<name>A0A2P2JC39_RHIMU</name>
<protein>
    <submittedName>
        <fullName evidence="1">Uncharacterized protein</fullName>
    </submittedName>
</protein>